<dbReference type="AlphaFoldDB" id="A6HDD4"/>
<gene>
    <name evidence="1" type="ORF">rCG_32698</name>
</gene>
<name>A6HDD4_RAT</name>
<evidence type="ECO:0000313" key="1">
    <source>
        <dbReference type="EMBL" id="EDM04039.1"/>
    </source>
</evidence>
<reference evidence="1 2" key="1">
    <citation type="submission" date="2005-07" db="EMBL/GenBank/DDBJ databases">
        <authorList>
            <person name="Mural R.J."/>
            <person name="Li P.W."/>
            <person name="Adams M.D."/>
            <person name="Amanatides P.G."/>
            <person name="Baden-Tillson H."/>
            <person name="Barnstead M."/>
            <person name="Chin S.H."/>
            <person name="Dew I."/>
            <person name="Evans C.A."/>
            <person name="Ferriera S."/>
            <person name="Flanigan M."/>
            <person name="Fosler C."/>
            <person name="Glodek A."/>
            <person name="Gu Z."/>
            <person name="Holt R.A."/>
            <person name="Jennings D."/>
            <person name="Kraft C.L."/>
            <person name="Lu F."/>
            <person name="Nguyen T."/>
            <person name="Nusskern D.R."/>
            <person name="Pfannkoch C.M."/>
            <person name="Sitter C."/>
            <person name="Sutton G.G."/>
            <person name="Venter J.C."/>
            <person name="Wang Z."/>
            <person name="Woodage T."/>
            <person name="Zheng X.H."/>
            <person name="Zhong F."/>
        </authorList>
    </citation>
    <scope>NUCLEOTIDE SEQUENCE [LARGE SCALE GENOMIC DNA]</scope>
    <source>
        <strain>BN</strain>
        <strain evidence="2">Sprague-Dawley</strain>
    </source>
</reference>
<accession>A6HDD4</accession>
<protein>
    <submittedName>
        <fullName evidence="1">RCG32698</fullName>
    </submittedName>
</protein>
<dbReference type="EMBL" id="CH473948">
    <property type="protein sequence ID" value="EDM04039.1"/>
    <property type="molecule type" value="Genomic_DNA"/>
</dbReference>
<dbReference type="Proteomes" id="UP000234681">
    <property type="component" value="Chromosome 10"/>
</dbReference>
<organism evidence="1 2">
    <name type="scientific">Rattus norvegicus</name>
    <name type="common">Rat</name>
    <dbReference type="NCBI Taxonomy" id="10116"/>
    <lineage>
        <taxon>Eukaryota</taxon>
        <taxon>Metazoa</taxon>
        <taxon>Chordata</taxon>
        <taxon>Craniata</taxon>
        <taxon>Vertebrata</taxon>
        <taxon>Euteleostomi</taxon>
        <taxon>Mammalia</taxon>
        <taxon>Eutheria</taxon>
        <taxon>Euarchontoglires</taxon>
        <taxon>Glires</taxon>
        <taxon>Rodentia</taxon>
        <taxon>Myomorpha</taxon>
        <taxon>Muroidea</taxon>
        <taxon>Muridae</taxon>
        <taxon>Murinae</taxon>
        <taxon>Rattus</taxon>
    </lineage>
</organism>
<proteinExistence type="predicted"/>
<sequence>MIDTSFVTPRTLLLSPDPIEASTDWQRIFCCSDVRVMNPFSICQAQRLQQS</sequence>
<evidence type="ECO:0000313" key="2">
    <source>
        <dbReference type="Proteomes" id="UP000234681"/>
    </source>
</evidence>